<evidence type="ECO:0000313" key="2">
    <source>
        <dbReference type="EMBL" id="GAH22071.1"/>
    </source>
</evidence>
<evidence type="ECO:0000313" key="5">
    <source>
        <dbReference type="EMBL" id="GAH66911.1"/>
    </source>
</evidence>
<dbReference type="EMBL" id="BARU01033390">
    <property type="protein sequence ID" value="GAH66911.1"/>
    <property type="molecule type" value="Genomic_DNA"/>
</dbReference>
<feature type="region of interest" description="Disordered" evidence="1">
    <location>
        <begin position="22"/>
        <end position="48"/>
    </location>
</feature>
<protein>
    <submittedName>
        <fullName evidence="3">Uncharacterized protein</fullName>
    </submittedName>
</protein>
<comment type="caution">
    <text evidence="3">The sequence shown here is derived from an EMBL/GenBank/DDBJ whole genome shotgun (WGS) entry which is preliminary data.</text>
</comment>
<proteinExistence type="predicted"/>
<evidence type="ECO:0000313" key="4">
    <source>
        <dbReference type="EMBL" id="GAH26061.1"/>
    </source>
</evidence>
<gene>
    <name evidence="3" type="ORF">S03H2_00299</name>
    <name evidence="4" type="ORF">S03H2_00302</name>
    <name evidence="2" type="ORF">S03H2_07170</name>
    <name evidence="5" type="ORF">S03H2_52560</name>
</gene>
<evidence type="ECO:0000256" key="1">
    <source>
        <dbReference type="SAM" id="MobiDB-lite"/>
    </source>
</evidence>
<sequence length="48" mass="5529">MESESNQEYLTVVSEKINRETLGKGHRRLPAKANRVPYPAKKTNRMSI</sequence>
<evidence type="ECO:0000313" key="3">
    <source>
        <dbReference type="EMBL" id="GAH26049.1"/>
    </source>
</evidence>
<organism evidence="3">
    <name type="scientific">marine sediment metagenome</name>
    <dbReference type="NCBI Taxonomy" id="412755"/>
    <lineage>
        <taxon>unclassified sequences</taxon>
        <taxon>metagenomes</taxon>
        <taxon>ecological metagenomes</taxon>
    </lineage>
</organism>
<accession>X1F9J6</accession>
<dbReference type="EMBL" id="BARU01000042">
    <property type="protein sequence ID" value="GAH26049.1"/>
    <property type="molecule type" value="Genomic_DNA"/>
</dbReference>
<dbReference type="EMBL" id="BARU01000042">
    <property type="protein sequence ID" value="GAH26061.1"/>
    <property type="molecule type" value="Genomic_DNA"/>
</dbReference>
<reference evidence="3" key="1">
    <citation type="journal article" date="2014" name="Front. Microbiol.">
        <title>High frequency of phylogenetically diverse reductive dehalogenase-homologous genes in deep subseafloor sedimentary metagenomes.</title>
        <authorList>
            <person name="Kawai M."/>
            <person name="Futagami T."/>
            <person name="Toyoda A."/>
            <person name="Takaki Y."/>
            <person name="Nishi S."/>
            <person name="Hori S."/>
            <person name="Arai W."/>
            <person name="Tsubouchi T."/>
            <person name="Morono Y."/>
            <person name="Uchiyama I."/>
            <person name="Ito T."/>
            <person name="Fujiyama A."/>
            <person name="Inagaki F."/>
            <person name="Takami H."/>
        </authorList>
    </citation>
    <scope>NUCLEOTIDE SEQUENCE</scope>
    <source>
        <strain evidence="3">Expedition CK06-06</strain>
    </source>
</reference>
<name>X1F9J6_9ZZZZ</name>
<dbReference type="EMBL" id="BARU01003262">
    <property type="protein sequence ID" value="GAH22071.1"/>
    <property type="molecule type" value="Genomic_DNA"/>
</dbReference>
<dbReference type="AlphaFoldDB" id="X1F9J6"/>